<keyword evidence="7 8" id="KW-0472">Membrane</keyword>
<keyword evidence="5 8" id="KW-0812">Transmembrane</keyword>
<evidence type="ECO:0000256" key="6">
    <source>
        <dbReference type="ARBA" id="ARBA00022989"/>
    </source>
</evidence>
<organism evidence="9 10">
    <name type="scientific">Pilibacter termitis</name>
    <dbReference type="NCBI Taxonomy" id="263852"/>
    <lineage>
        <taxon>Bacteria</taxon>
        <taxon>Bacillati</taxon>
        <taxon>Bacillota</taxon>
        <taxon>Bacilli</taxon>
        <taxon>Lactobacillales</taxon>
        <taxon>Enterococcaceae</taxon>
        <taxon>Pilibacter</taxon>
    </lineage>
</organism>
<evidence type="ECO:0000256" key="4">
    <source>
        <dbReference type="ARBA" id="ARBA00022475"/>
    </source>
</evidence>
<keyword evidence="6 8" id="KW-1133">Transmembrane helix</keyword>
<dbReference type="GO" id="GO:0005886">
    <property type="term" value="C:plasma membrane"/>
    <property type="evidence" value="ECO:0007669"/>
    <property type="project" value="UniProtKB-SubCell"/>
</dbReference>
<evidence type="ECO:0000256" key="7">
    <source>
        <dbReference type="ARBA" id="ARBA00023136"/>
    </source>
</evidence>
<gene>
    <name evidence="9" type="ORF">SAMN02745116_02309</name>
</gene>
<evidence type="ECO:0000256" key="3">
    <source>
        <dbReference type="ARBA" id="ARBA00022448"/>
    </source>
</evidence>
<feature type="transmembrane region" description="Helical" evidence="8">
    <location>
        <begin position="219"/>
        <end position="243"/>
    </location>
</feature>
<keyword evidence="10" id="KW-1185">Reference proteome</keyword>
<proteinExistence type="inferred from homology"/>
<dbReference type="Proteomes" id="UP000190328">
    <property type="component" value="Unassembled WGS sequence"/>
</dbReference>
<comment type="subcellular location">
    <subcellularLocation>
        <location evidence="1">Cell membrane</location>
        <topology evidence="1">Multi-pass membrane protein</topology>
    </subcellularLocation>
</comment>
<evidence type="ECO:0000256" key="5">
    <source>
        <dbReference type="ARBA" id="ARBA00022692"/>
    </source>
</evidence>
<dbReference type="GO" id="GO:0055085">
    <property type="term" value="P:transmembrane transport"/>
    <property type="evidence" value="ECO:0007669"/>
    <property type="project" value="TreeGrafter"/>
</dbReference>
<dbReference type="RefSeq" id="WP_078808211.1">
    <property type="nucleotide sequence ID" value="NZ_FUXI01000033.1"/>
</dbReference>
<dbReference type="Pfam" id="PF01594">
    <property type="entry name" value="AI-2E_transport"/>
    <property type="match status" value="1"/>
</dbReference>
<evidence type="ECO:0000256" key="2">
    <source>
        <dbReference type="ARBA" id="ARBA00009773"/>
    </source>
</evidence>
<name>A0A1T4QSW5_9ENTE</name>
<feature type="transmembrane region" description="Helical" evidence="8">
    <location>
        <begin position="249"/>
        <end position="269"/>
    </location>
</feature>
<dbReference type="OrthoDB" id="9793390at2"/>
<feature type="transmembrane region" description="Helical" evidence="8">
    <location>
        <begin position="164"/>
        <end position="186"/>
    </location>
</feature>
<dbReference type="EMBL" id="FUXI01000033">
    <property type="protein sequence ID" value="SKA06869.1"/>
    <property type="molecule type" value="Genomic_DNA"/>
</dbReference>
<dbReference type="InterPro" id="IPR002549">
    <property type="entry name" value="AI-2E-like"/>
</dbReference>
<evidence type="ECO:0000313" key="9">
    <source>
        <dbReference type="EMBL" id="SKA06869.1"/>
    </source>
</evidence>
<feature type="transmembrane region" description="Helical" evidence="8">
    <location>
        <begin position="74"/>
        <end position="96"/>
    </location>
</feature>
<comment type="similarity">
    <text evidence="2">Belongs to the autoinducer-2 exporter (AI-2E) (TC 2.A.86) family.</text>
</comment>
<dbReference type="STRING" id="263852.SAMN02745116_02309"/>
<reference evidence="10" key="1">
    <citation type="submission" date="2017-02" db="EMBL/GenBank/DDBJ databases">
        <authorList>
            <person name="Varghese N."/>
            <person name="Submissions S."/>
        </authorList>
    </citation>
    <scope>NUCLEOTIDE SEQUENCE [LARGE SCALE GENOMIC DNA]</scope>
    <source>
        <strain evidence="10">ATCC BAA-1030</strain>
    </source>
</reference>
<dbReference type="PANTHER" id="PTHR21716">
    <property type="entry name" value="TRANSMEMBRANE PROTEIN"/>
    <property type="match status" value="1"/>
</dbReference>
<dbReference type="PANTHER" id="PTHR21716:SF53">
    <property type="entry name" value="PERMEASE PERM-RELATED"/>
    <property type="match status" value="1"/>
</dbReference>
<feature type="transmembrane region" description="Helical" evidence="8">
    <location>
        <begin position="40"/>
        <end position="62"/>
    </location>
</feature>
<evidence type="ECO:0000256" key="1">
    <source>
        <dbReference type="ARBA" id="ARBA00004651"/>
    </source>
</evidence>
<sequence length="379" mass="42457">MLEKIRQSRLLFWTLELVLLATLVFVLTKIGFLFSPVGTFFSTLFTPVLVGGFLFYILNPIVTVMEKYLKIKRIFGILIVFVLFLGILTFALINFIPSLIEQMSDLAKNLPTMAKQVQEWALGLEKYRVFRNLDIESYVKQLDFSWSDIAKNTLNGIANSLGSIFNFVAATTVIIGTVPFVLFYMLKDGEKLVPMLAKAVPVRQRANFIDLLGEMNKTIATYISGQAIECLFVFVMMFFGYLILGIKYAFLFAVIAGLCNLIPYIGPYLGLAPSFLATVFVDPFKALIIIVIVLVVQQIDGNLIYPNVIGKTLSIHPLAIIFVLLVAGNIAGLLGIFLGVPFYAICKTIIKFIWSLYCANKANLEQEKIEEETTQSEEI</sequence>
<feature type="transmembrane region" description="Helical" evidence="8">
    <location>
        <begin position="276"/>
        <end position="299"/>
    </location>
</feature>
<dbReference type="AlphaFoldDB" id="A0A1T4QSW5"/>
<feature type="transmembrane region" description="Helical" evidence="8">
    <location>
        <begin position="12"/>
        <end position="34"/>
    </location>
</feature>
<feature type="transmembrane region" description="Helical" evidence="8">
    <location>
        <begin position="319"/>
        <end position="345"/>
    </location>
</feature>
<evidence type="ECO:0000313" key="10">
    <source>
        <dbReference type="Proteomes" id="UP000190328"/>
    </source>
</evidence>
<evidence type="ECO:0000256" key="8">
    <source>
        <dbReference type="SAM" id="Phobius"/>
    </source>
</evidence>
<accession>A0A1T4QSW5</accession>
<protein>
    <submittedName>
        <fullName evidence="9">Predicted PurR-regulated permease PerM</fullName>
    </submittedName>
</protein>
<keyword evidence="4" id="KW-1003">Cell membrane</keyword>
<keyword evidence="3" id="KW-0813">Transport</keyword>